<sequence>MAIRSGAKFVASHMLIRIFLSRPVYEVIAMLQQIVLQQILYFLRFLIVCQQHIRKPLLSLFCSREEKINHVGKAFFIALKTTAIKGLSGVSTAFINAFPVENFCKALHSDDTRQIEPSTLNEWAFPCLKTFPNALVKYLKPVTRQNLHKTALPWA</sequence>
<name>A0A1U9MIN6_9HYPH</name>
<gene>
    <name evidence="1" type="ORF">BBC0122_016140</name>
</gene>
<dbReference type="EMBL" id="CP015625">
    <property type="protein sequence ID" value="AQT47716.1"/>
    <property type="molecule type" value="Genomic_DNA"/>
</dbReference>
<evidence type="ECO:0000313" key="2">
    <source>
        <dbReference type="Proteomes" id="UP000189632"/>
    </source>
</evidence>
<keyword evidence="2" id="KW-1185">Reference proteome</keyword>
<proteinExistence type="predicted"/>
<dbReference type="KEGG" id="bapi:BBC0122_016140"/>
<dbReference type="Proteomes" id="UP000189632">
    <property type="component" value="Chromosome"/>
</dbReference>
<dbReference type="AlphaFoldDB" id="A0A1U9MIN6"/>
<evidence type="ECO:0000313" key="1">
    <source>
        <dbReference type="EMBL" id="AQT47716.1"/>
    </source>
</evidence>
<protein>
    <submittedName>
        <fullName evidence="1">Uncharacterized protein</fullName>
    </submittedName>
</protein>
<reference evidence="1 2" key="1">
    <citation type="submission" date="2016-11" db="EMBL/GenBank/DDBJ databases">
        <title>Comparative genomics of Bartonella apis.</title>
        <authorList>
            <person name="Engel P."/>
        </authorList>
    </citation>
    <scope>NUCLEOTIDE SEQUENCE [LARGE SCALE GENOMIC DNA]</scope>
    <source>
        <strain evidence="1 2">BBC0122</strain>
    </source>
</reference>
<accession>A0A1U9MIN6</accession>
<organism evidence="1 2">
    <name type="scientific">Bartonella choladocola</name>
    <dbReference type="NCBI Taxonomy" id="2750995"/>
    <lineage>
        <taxon>Bacteria</taxon>
        <taxon>Pseudomonadati</taxon>
        <taxon>Pseudomonadota</taxon>
        <taxon>Alphaproteobacteria</taxon>
        <taxon>Hyphomicrobiales</taxon>
        <taxon>Bartonellaceae</taxon>
        <taxon>Bartonella</taxon>
    </lineage>
</organism>